<protein>
    <submittedName>
        <fullName evidence="2">Uncharacterized protein</fullName>
    </submittedName>
</protein>
<name>A0A6A5V7P4_9PLEO</name>
<evidence type="ECO:0000313" key="3">
    <source>
        <dbReference type="Proteomes" id="UP000800036"/>
    </source>
</evidence>
<accession>A0A6A5V7P4</accession>
<gene>
    <name evidence="2" type="ORF">BU23DRAFT_568437</name>
</gene>
<dbReference type="AlphaFoldDB" id="A0A6A5V7P4"/>
<feature type="compositionally biased region" description="Low complexity" evidence="1">
    <location>
        <begin position="78"/>
        <end position="93"/>
    </location>
</feature>
<keyword evidence="3" id="KW-1185">Reference proteome</keyword>
<evidence type="ECO:0000313" key="2">
    <source>
        <dbReference type="EMBL" id="KAF1973124.1"/>
    </source>
</evidence>
<sequence>MPQRSTGRSCSPDTTLWPIVLAMLATGAASSAPRTPMRTVIMRLPHRVTACWGISVGHLNCAVFCVRCQLRVDTSAPSTFQMSSLPSSSSRSPGAEVGRRSHWPRRTAGYFGAGNVNVRVPPVALSLLELPPSKRHRLASRNKSSDPSTVVLPPPQLIDLNPSNKTFRLGQDAHTRSSRAPCLAPTTAASSIRIRDNRILYAPARDEYEIRMGRALTLGSFNRRTKNAAPCLLRCQRLATHDTIERAISPSVHQAKLLEVRSNISDDGYAKQKISMFVHRHDRPMISAGERQPASASGEGGHSRIAAPALRNASRKQNFFGYRPARTSSPGRVLHALLSTTVLTYPAWSALERSMASPSKFAGTGPTGLPSGKIDLWYHQEPIALHKEDLTASVLEQIFRARREV</sequence>
<feature type="region of interest" description="Disordered" evidence="1">
    <location>
        <begin position="136"/>
        <end position="163"/>
    </location>
</feature>
<organism evidence="2 3">
    <name type="scientific">Bimuria novae-zelandiae CBS 107.79</name>
    <dbReference type="NCBI Taxonomy" id="1447943"/>
    <lineage>
        <taxon>Eukaryota</taxon>
        <taxon>Fungi</taxon>
        <taxon>Dikarya</taxon>
        <taxon>Ascomycota</taxon>
        <taxon>Pezizomycotina</taxon>
        <taxon>Dothideomycetes</taxon>
        <taxon>Pleosporomycetidae</taxon>
        <taxon>Pleosporales</taxon>
        <taxon>Massarineae</taxon>
        <taxon>Didymosphaeriaceae</taxon>
        <taxon>Bimuria</taxon>
    </lineage>
</organism>
<reference evidence="2" key="1">
    <citation type="journal article" date="2020" name="Stud. Mycol.">
        <title>101 Dothideomycetes genomes: a test case for predicting lifestyles and emergence of pathogens.</title>
        <authorList>
            <person name="Haridas S."/>
            <person name="Albert R."/>
            <person name="Binder M."/>
            <person name="Bloem J."/>
            <person name="Labutti K."/>
            <person name="Salamov A."/>
            <person name="Andreopoulos B."/>
            <person name="Baker S."/>
            <person name="Barry K."/>
            <person name="Bills G."/>
            <person name="Bluhm B."/>
            <person name="Cannon C."/>
            <person name="Castanera R."/>
            <person name="Culley D."/>
            <person name="Daum C."/>
            <person name="Ezra D."/>
            <person name="Gonzalez J."/>
            <person name="Henrissat B."/>
            <person name="Kuo A."/>
            <person name="Liang C."/>
            <person name="Lipzen A."/>
            <person name="Lutzoni F."/>
            <person name="Magnuson J."/>
            <person name="Mondo S."/>
            <person name="Nolan M."/>
            <person name="Ohm R."/>
            <person name="Pangilinan J."/>
            <person name="Park H.-J."/>
            <person name="Ramirez L."/>
            <person name="Alfaro M."/>
            <person name="Sun H."/>
            <person name="Tritt A."/>
            <person name="Yoshinaga Y."/>
            <person name="Zwiers L.-H."/>
            <person name="Turgeon B."/>
            <person name="Goodwin S."/>
            <person name="Spatafora J."/>
            <person name="Crous P."/>
            <person name="Grigoriev I."/>
        </authorList>
    </citation>
    <scope>NUCLEOTIDE SEQUENCE</scope>
    <source>
        <strain evidence="2">CBS 107.79</strain>
    </source>
</reference>
<feature type="region of interest" description="Disordered" evidence="1">
    <location>
        <begin position="78"/>
        <end position="101"/>
    </location>
</feature>
<dbReference type="Proteomes" id="UP000800036">
    <property type="component" value="Unassembled WGS sequence"/>
</dbReference>
<proteinExistence type="predicted"/>
<evidence type="ECO:0000256" key="1">
    <source>
        <dbReference type="SAM" id="MobiDB-lite"/>
    </source>
</evidence>
<dbReference type="EMBL" id="ML976682">
    <property type="protein sequence ID" value="KAF1973124.1"/>
    <property type="molecule type" value="Genomic_DNA"/>
</dbReference>